<proteinExistence type="predicted"/>
<sequence length="122" mass="13183">MNSKTACRLIGWIFLFLGGAGATVGNVGTYLQFNHTESYLNLAFGFISVFAARKRLRVSAVTAFGTGCVYLAWGTLGMFIQHPVLGSVEPLDSVIHELAAIWAIGTATQDVLLWRKQISSSS</sequence>
<evidence type="ECO:0000256" key="1">
    <source>
        <dbReference type="SAM" id="Phobius"/>
    </source>
</evidence>
<evidence type="ECO:0000313" key="2">
    <source>
        <dbReference type="EMBL" id="WAH38195.1"/>
    </source>
</evidence>
<evidence type="ECO:0008006" key="4">
    <source>
        <dbReference type="Google" id="ProtNLM"/>
    </source>
</evidence>
<keyword evidence="1" id="KW-0472">Membrane</keyword>
<dbReference type="RefSeq" id="WP_268045756.1">
    <property type="nucleotide sequence ID" value="NZ_CP104064.1"/>
</dbReference>
<reference evidence="2" key="1">
    <citation type="submission" date="2022-08" db="EMBL/GenBank/DDBJ databases">
        <title>Alicyclobacillus dauci DSM2870, complete genome.</title>
        <authorList>
            <person name="Wang Q."/>
            <person name="Cai R."/>
            <person name="Wang Z."/>
        </authorList>
    </citation>
    <scope>NUCLEOTIDE SEQUENCE</scope>
    <source>
        <strain evidence="2">DSM 28700</strain>
    </source>
</reference>
<name>A0ABY6Z839_9BACL</name>
<evidence type="ECO:0000313" key="3">
    <source>
        <dbReference type="Proteomes" id="UP001164803"/>
    </source>
</evidence>
<dbReference type="EMBL" id="CP104064">
    <property type="protein sequence ID" value="WAH38195.1"/>
    <property type="molecule type" value="Genomic_DNA"/>
</dbReference>
<gene>
    <name evidence="2" type="ORF">NZD86_06840</name>
</gene>
<protein>
    <recommendedName>
        <fullName evidence="4">DUF4383 domain-containing protein</fullName>
    </recommendedName>
</protein>
<organism evidence="2 3">
    <name type="scientific">Alicyclobacillus dauci</name>
    <dbReference type="NCBI Taxonomy" id="1475485"/>
    <lineage>
        <taxon>Bacteria</taxon>
        <taxon>Bacillati</taxon>
        <taxon>Bacillota</taxon>
        <taxon>Bacilli</taxon>
        <taxon>Bacillales</taxon>
        <taxon>Alicyclobacillaceae</taxon>
        <taxon>Alicyclobacillus</taxon>
    </lineage>
</organism>
<keyword evidence="1" id="KW-1133">Transmembrane helix</keyword>
<keyword evidence="3" id="KW-1185">Reference proteome</keyword>
<dbReference type="Proteomes" id="UP001164803">
    <property type="component" value="Chromosome"/>
</dbReference>
<feature type="transmembrane region" description="Helical" evidence="1">
    <location>
        <begin position="38"/>
        <end position="53"/>
    </location>
</feature>
<feature type="transmembrane region" description="Helical" evidence="1">
    <location>
        <begin position="60"/>
        <end position="82"/>
    </location>
</feature>
<keyword evidence="1" id="KW-0812">Transmembrane</keyword>
<accession>A0ABY6Z839</accession>